<dbReference type="EMBL" id="CAADFM010000437">
    <property type="protein sequence ID" value="VFK24803.1"/>
    <property type="molecule type" value="Genomic_DNA"/>
</dbReference>
<dbReference type="SUPFAM" id="SSF50118">
    <property type="entry name" value="Cell growth inhibitor/plasmid maintenance toxic component"/>
    <property type="match status" value="1"/>
</dbReference>
<sequence length="134" mass="14777">MIEEGRIVLFPFPRTDQATGKLRPALVLRRCPGPHDDWLICMISSQLRHEIPGMDTVLHQDDADFAQTGLKLPSVIRVTRLAVVASSMLQGAIESMPDPQLSRIRRSIADWISGVRLASAPSDTEQAEHQPGDA</sequence>
<name>A0A450X6B0_9GAMM</name>
<dbReference type="InterPro" id="IPR011067">
    <property type="entry name" value="Plasmid_toxin/cell-grow_inhib"/>
</dbReference>
<gene>
    <name evidence="1" type="ORF">BECKLPF1236A_GA0070988_104372</name>
    <name evidence="2" type="ORF">BECKLPF1236C_GA0070990_104292</name>
</gene>
<dbReference type="InterPro" id="IPR003477">
    <property type="entry name" value="PemK-like"/>
</dbReference>
<proteinExistence type="predicted"/>
<evidence type="ECO:0000313" key="2">
    <source>
        <dbReference type="EMBL" id="VFK35827.1"/>
    </source>
</evidence>
<dbReference type="Pfam" id="PF02452">
    <property type="entry name" value="PemK_toxin"/>
    <property type="match status" value="1"/>
</dbReference>
<dbReference type="AlphaFoldDB" id="A0A450X6B0"/>
<organism evidence="1">
    <name type="scientific">Candidatus Kentrum sp. LPFa</name>
    <dbReference type="NCBI Taxonomy" id="2126335"/>
    <lineage>
        <taxon>Bacteria</taxon>
        <taxon>Pseudomonadati</taxon>
        <taxon>Pseudomonadota</taxon>
        <taxon>Gammaproteobacteria</taxon>
        <taxon>Candidatus Kentrum</taxon>
    </lineage>
</organism>
<evidence type="ECO:0000313" key="1">
    <source>
        <dbReference type="EMBL" id="VFK24803.1"/>
    </source>
</evidence>
<protein>
    <submittedName>
        <fullName evidence="1">mRNA interferase MazF</fullName>
    </submittedName>
</protein>
<reference evidence="1" key="1">
    <citation type="submission" date="2019-02" db="EMBL/GenBank/DDBJ databases">
        <authorList>
            <person name="Gruber-Vodicka R. H."/>
            <person name="Seah K. B. B."/>
        </authorList>
    </citation>
    <scope>NUCLEOTIDE SEQUENCE</scope>
    <source>
        <strain evidence="1">BECK_S312</strain>
        <strain evidence="2">BECK_S426</strain>
    </source>
</reference>
<accession>A0A450X6B0</accession>
<dbReference type="GO" id="GO:0003677">
    <property type="term" value="F:DNA binding"/>
    <property type="evidence" value="ECO:0007669"/>
    <property type="project" value="InterPro"/>
</dbReference>
<dbReference type="EMBL" id="CAADFP010000429">
    <property type="protein sequence ID" value="VFK35827.1"/>
    <property type="molecule type" value="Genomic_DNA"/>
</dbReference>
<dbReference type="Gene3D" id="2.30.30.110">
    <property type="match status" value="1"/>
</dbReference>